<evidence type="ECO:0000313" key="2">
    <source>
        <dbReference type="Proteomes" id="UP000735302"/>
    </source>
</evidence>
<reference evidence="1 2" key="1">
    <citation type="journal article" date="2021" name="Elife">
        <title>Chloroplast acquisition without the gene transfer in kleptoplastic sea slugs, Plakobranchus ocellatus.</title>
        <authorList>
            <person name="Maeda T."/>
            <person name="Takahashi S."/>
            <person name="Yoshida T."/>
            <person name="Shimamura S."/>
            <person name="Takaki Y."/>
            <person name="Nagai Y."/>
            <person name="Toyoda A."/>
            <person name="Suzuki Y."/>
            <person name="Arimoto A."/>
            <person name="Ishii H."/>
            <person name="Satoh N."/>
            <person name="Nishiyama T."/>
            <person name="Hasebe M."/>
            <person name="Maruyama T."/>
            <person name="Minagawa J."/>
            <person name="Obokata J."/>
            <person name="Shigenobu S."/>
        </authorList>
    </citation>
    <scope>NUCLEOTIDE SEQUENCE [LARGE SCALE GENOMIC DNA]</scope>
</reference>
<sequence length="77" mass="8054">MSGVTAPEGTGNLHAIKLVPVSSERSLESSVCIRVCVSGCVIGYKRGQEWTSTLGAKDILSGTDIGDHVPPLKPFLS</sequence>
<comment type="caution">
    <text evidence="1">The sequence shown here is derived from an EMBL/GenBank/DDBJ whole genome shotgun (WGS) entry which is preliminary data.</text>
</comment>
<gene>
    <name evidence="1" type="ORF">PoB_006259700</name>
</gene>
<protein>
    <submittedName>
        <fullName evidence="1">Uncharacterized protein</fullName>
    </submittedName>
</protein>
<proteinExistence type="predicted"/>
<organism evidence="1 2">
    <name type="scientific">Plakobranchus ocellatus</name>
    <dbReference type="NCBI Taxonomy" id="259542"/>
    <lineage>
        <taxon>Eukaryota</taxon>
        <taxon>Metazoa</taxon>
        <taxon>Spiralia</taxon>
        <taxon>Lophotrochozoa</taxon>
        <taxon>Mollusca</taxon>
        <taxon>Gastropoda</taxon>
        <taxon>Heterobranchia</taxon>
        <taxon>Euthyneura</taxon>
        <taxon>Panpulmonata</taxon>
        <taxon>Sacoglossa</taxon>
        <taxon>Placobranchoidea</taxon>
        <taxon>Plakobranchidae</taxon>
        <taxon>Plakobranchus</taxon>
    </lineage>
</organism>
<accession>A0AAV4CW09</accession>
<keyword evidence="2" id="KW-1185">Reference proteome</keyword>
<dbReference type="EMBL" id="BLXT01007044">
    <property type="protein sequence ID" value="GFO36092.1"/>
    <property type="molecule type" value="Genomic_DNA"/>
</dbReference>
<evidence type="ECO:0000313" key="1">
    <source>
        <dbReference type="EMBL" id="GFO36092.1"/>
    </source>
</evidence>
<dbReference type="Proteomes" id="UP000735302">
    <property type="component" value="Unassembled WGS sequence"/>
</dbReference>
<name>A0AAV4CW09_9GAST</name>
<dbReference type="AlphaFoldDB" id="A0AAV4CW09"/>